<feature type="compositionally biased region" description="Low complexity" evidence="2">
    <location>
        <begin position="78"/>
        <end position="89"/>
    </location>
</feature>
<feature type="compositionally biased region" description="Polar residues" evidence="2">
    <location>
        <begin position="66"/>
        <end position="77"/>
    </location>
</feature>
<name>A0ABR2JCY6_9EUKA</name>
<proteinExistence type="predicted"/>
<dbReference type="EMBL" id="JAPFFF010000012">
    <property type="protein sequence ID" value="KAK8875387.1"/>
    <property type="molecule type" value="Genomic_DNA"/>
</dbReference>
<gene>
    <name evidence="3" type="ORF">M9Y10_005552</name>
</gene>
<organism evidence="3 4">
    <name type="scientific">Tritrichomonas musculus</name>
    <dbReference type="NCBI Taxonomy" id="1915356"/>
    <lineage>
        <taxon>Eukaryota</taxon>
        <taxon>Metamonada</taxon>
        <taxon>Parabasalia</taxon>
        <taxon>Tritrichomonadida</taxon>
        <taxon>Tritrichomonadidae</taxon>
        <taxon>Tritrichomonas</taxon>
    </lineage>
</organism>
<evidence type="ECO:0000313" key="4">
    <source>
        <dbReference type="Proteomes" id="UP001470230"/>
    </source>
</evidence>
<comment type="caution">
    <text evidence="3">The sequence shown here is derived from an EMBL/GenBank/DDBJ whole genome shotgun (WGS) entry which is preliminary data.</text>
</comment>
<feature type="region of interest" description="Disordered" evidence="2">
    <location>
        <begin position="28"/>
        <end position="89"/>
    </location>
</feature>
<evidence type="ECO:0000313" key="3">
    <source>
        <dbReference type="EMBL" id="KAK8875387.1"/>
    </source>
</evidence>
<feature type="compositionally biased region" description="Low complexity" evidence="2">
    <location>
        <begin position="516"/>
        <end position="527"/>
    </location>
</feature>
<dbReference type="PANTHER" id="PTHR47026:SF2">
    <property type="entry name" value="FLAGELLAR ASSOCIATED PROTEIN"/>
    <property type="match status" value="1"/>
</dbReference>
<feature type="region of interest" description="Disordered" evidence="2">
    <location>
        <begin position="504"/>
        <end position="527"/>
    </location>
</feature>
<sequence length="527" mass="60737">MSSTNITRDETNAAEIIIREVTVLTNDESKVLPSEEEEENIKQNDLKKEEKPDSYSSEEEEENIKQNDNNDNQTSQENQNTTDIDNNNNTNIINIDNNCNDDNNGIVVNDNIDDNKNEAESNNINSNDNKSDTENTNNIKNDDDNANTQEEEEERKDDDKEQIPTSTFLTETDETHLLKATEIPNSSGNNDNTADFTQAQSIDPAEIEAALNALLDKNTLPPPEYTDSVIQLINHKRMDCLEESDYRGAENLDSVLDQLIKKNTEQSHQKSLDDHEQKFTDRLNSIKDQISDINTRYDTKIQTMQNNFEEKYQQLADAQEQQLRQFKEKWQNPDFLKQFDRPSKNLLSMRSYEKKMALSGRYNEARTAKLQADRAQQHEEREMQKQIESIMKSEFLKLRNQQQLEVNKMASRNDILLEEVEMQRKKELEPLNTAMKTLENKKKSNLAKNIKSKSVTIAVPKIHQNSPSASQKTPRTAQRVIKYKNNCQTDFTIPPIDDQQFQRLASMSTRQKARAKSSLAKKSLPPL</sequence>
<protein>
    <submittedName>
        <fullName evidence="3">Uncharacterized protein</fullName>
    </submittedName>
</protein>
<accession>A0ABR2JCY6</accession>
<evidence type="ECO:0000256" key="2">
    <source>
        <dbReference type="SAM" id="MobiDB-lite"/>
    </source>
</evidence>
<feature type="compositionally biased region" description="Basic and acidic residues" evidence="2">
    <location>
        <begin position="40"/>
        <end position="53"/>
    </location>
</feature>
<keyword evidence="4" id="KW-1185">Reference proteome</keyword>
<dbReference type="PANTHER" id="PTHR47026">
    <property type="entry name" value="PIGMENTOSA GTPASE REGULATOR-LIKE PROTEIN, PUTATIVE-RELATED"/>
    <property type="match status" value="1"/>
</dbReference>
<feature type="region of interest" description="Disordered" evidence="2">
    <location>
        <begin position="109"/>
        <end position="176"/>
    </location>
</feature>
<evidence type="ECO:0000256" key="1">
    <source>
        <dbReference type="SAM" id="Coils"/>
    </source>
</evidence>
<keyword evidence="1" id="KW-0175">Coiled coil</keyword>
<feature type="coiled-coil region" evidence="1">
    <location>
        <begin position="301"/>
        <end position="329"/>
    </location>
</feature>
<dbReference type="Proteomes" id="UP001470230">
    <property type="component" value="Unassembled WGS sequence"/>
</dbReference>
<reference evidence="3 4" key="1">
    <citation type="submission" date="2024-04" db="EMBL/GenBank/DDBJ databases">
        <title>Tritrichomonas musculus Genome.</title>
        <authorList>
            <person name="Alves-Ferreira E."/>
            <person name="Grigg M."/>
            <person name="Lorenzi H."/>
            <person name="Galac M."/>
        </authorList>
    </citation>
    <scope>NUCLEOTIDE SEQUENCE [LARGE SCALE GENOMIC DNA]</scope>
    <source>
        <strain evidence="3 4">EAF2021</strain>
    </source>
</reference>